<keyword evidence="4" id="KW-1185">Reference proteome</keyword>
<dbReference type="HAMAP" id="MF_00048">
    <property type="entry name" value="UPF0102"/>
    <property type="match status" value="1"/>
</dbReference>
<evidence type="ECO:0000256" key="1">
    <source>
        <dbReference type="ARBA" id="ARBA00006738"/>
    </source>
</evidence>
<sequence length="117" mass="13463">MDNQSLGKFGEDAATKLVEEKGYTILERNYRALGTEIDIIAMDRGILVFIEVKTRTSRKYGNAYEAVNSFKMKNIINTSLSYIMKNNLESSQVRYDIIEVYVNENLVNHIENAFELN</sequence>
<dbReference type="STRING" id="1120995.SAMN02745245_01906"/>
<dbReference type="Gene3D" id="3.40.1350.10">
    <property type="match status" value="1"/>
</dbReference>
<dbReference type="RefSeq" id="WP_073185707.1">
    <property type="nucleotide sequence ID" value="NZ_FQXI01000022.1"/>
</dbReference>
<dbReference type="InterPro" id="IPR003509">
    <property type="entry name" value="UPF0102_YraN-like"/>
</dbReference>
<dbReference type="InterPro" id="IPR011335">
    <property type="entry name" value="Restrct_endonuc-II-like"/>
</dbReference>
<evidence type="ECO:0000313" key="3">
    <source>
        <dbReference type="EMBL" id="SHH67459.1"/>
    </source>
</evidence>
<dbReference type="Pfam" id="PF02021">
    <property type="entry name" value="UPF0102"/>
    <property type="match status" value="1"/>
</dbReference>
<dbReference type="EMBL" id="FQXI01000022">
    <property type="protein sequence ID" value="SHH67459.1"/>
    <property type="molecule type" value="Genomic_DNA"/>
</dbReference>
<dbReference type="GO" id="GO:0004519">
    <property type="term" value="F:endonuclease activity"/>
    <property type="evidence" value="ECO:0007669"/>
    <property type="project" value="UniProtKB-KW"/>
</dbReference>
<evidence type="ECO:0000313" key="4">
    <source>
        <dbReference type="Proteomes" id="UP000184032"/>
    </source>
</evidence>
<reference evidence="3 4" key="1">
    <citation type="submission" date="2016-11" db="EMBL/GenBank/DDBJ databases">
        <authorList>
            <person name="Jaros S."/>
            <person name="Januszkiewicz K."/>
            <person name="Wedrychowicz H."/>
        </authorList>
    </citation>
    <scope>NUCLEOTIDE SEQUENCE [LARGE SCALE GENOMIC DNA]</scope>
    <source>
        <strain evidence="3 4">DSM 21120</strain>
    </source>
</reference>
<dbReference type="GO" id="GO:0003676">
    <property type="term" value="F:nucleic acid binding"/>
    <property type="evidence" value="ECO:0007669"/>
    <property type="project" value="InterPro"/>
</dbReference>
<comment type="similarity">
    <text evidence="1 2">Belongs to the UPF0102 family.</text>
</comment>
<dbReference type="PANTHER" id="PTHR34039">
    <property type="entry name" value="UPF0102 PROTEIN YRAN"/>
    <property type="match status" value="1"/>
</dbReference>
<dbReference type="NCBIfam" id="NF009150">
    <property type="entry name" value="PRK12497.1-3"/>
    <property type="match status" value="1"/>
</dbReference>
<organism evidence="3 4">
    <name type="scientific">Anaerosphaera aminiphila DSM 21120</name>
    <dbReference type="NCBI Taxonomy" id="1120995"/>
    <lineage>
        <taxon>Bacteria</taxon>
        <taxon>Bacillati</taxon>
        <taxon>Bacillota</taxon>
        <taxon>Tissierellia</taxon>
        <taxon>Tissierellales</taxon>
        <taxon>Peptoniphilaceae</taxon>
        <taxon>Anaerosphaera</taxon>
    </lineage>
</organism>
<keyword evidence="3" id="KW-0378">Hydrolase</keyword>
<protein>
    <recommendedName>
        <fullName evidence="2">UPF0102 protein SAMN02745245_01906</fullName>
    </recommendedName>
</protein>
<proteinExistence type="inferred from homology"/>
<dbReference type="NCBIfam" id="TIGR00252">
    <property type="entry name" value="YraN family protein"/>
    <property type="match status" value="1"/>
</dbReference>
<accession>A0A1M5UWX7</accession>
<keyword evidence="3" id="KW-0255">Endonuclease</keyword>
<dbReference type="InterPro" id="IPR011856">
    <property type="entry name" value="tRNA_endonuc-like_dom_sf"/>
</dbReference>
<gene>
    <name evidence="3" type="ORF">SAMN02745245_01906</name>
</gene>
<dbReference type="AlphaFoldDB" id="A0A1M5UWX7"/>
<evidence type="ECO:0000256" key="2">
    <source>
        <dbReference type="HAMAP-Rule" id="MF_00048"/>
    </source>
</evidence>
<dbReference type="CDD" id="cd20736">
    <property type="entry name" value="PoNe_Nuclease"/>
    <property type="match status" value="1"/>
</dbReference>
<dbReference type="Proteomes" id="UP000184032">
    <property type="component" value="Unassembled WGS sequence"/>
</dbReference>
<dbReference type="PANTHER" id="PTHR34039:SF1">
    <property type="entry name" value="UPF0102 PROTEIN YRAN"/>
    <property type="match status" value="1"/>
</dbReference>
<dbReference type="SUPFAM" id="SSF52980">
    <property type="entry name" value="Restriction endonuclease-like"/>
    <property type="match status" value="1"/>
</dbReference>
<dbReference type="OrthoDB" id="9802516at2"/>
<keyword evidence="3" id="KW-0540">Nuclease</keyword>
<name>A0A1M5UWX7_9FIRM</name>